<sequence>MKKSLFLRATHIILFLVLISSILVKTLNRFTDFNINISDNTIYLTLGILGLTWILVPEKSLNSLYSDTTKISIVRTRIFGFGFLIGSAIYFMS</sequence>
<comment type="caution">
    <text evidence="2">The sequence shown here is derived from an EMBL/GenBank/DDBJ whole genome shotgun (WGS) entry which is preliminary data.</text>
</comment>
<keyword evidence="1" id="KW-1133">Transmembrane helix</keyword>
<organism evidence="2 3">
    <name type="scientific">Acetoanaerobium pronyense</name>
    <dbReference type="NCBI Taxonomy" id="1482736"/>
    <lineage>
        <taxon>Bacteria</taxon>
        <taxon>Bacillati</taxon>
        <taxon>Bacillota</taxon>
        <taxon>Clostridia</taxon>
        <taxon>Peptostreptococcales</taxon>
        <taxon>Filifactoraceae</taxon>
        <taxon>Acetoanaerobium</taxon>
    </lineage>
</organism>
<keyword evidence="1" id="KW-0472">Membrane</keyword>
<evidence type="ECO:0000313" key="3">
    <source>
        <dbReference type="Proteomes" id="UP001314903"/>
    </source>
</evidence>
<name>A0ABS4KHH8_9FIRM</name>
<gene>
    <name evidence="2" type="ORF">J2Z35_001030</name>
</gene>
<dbReference type="Proteomes" id="UP001314903">
    <property type="component" value="Unassembled WGS sequence"/>
</dbReference>
<keyword evidence="1" id="KW-0812">Transmembrane</keyword>
<feature type="transmembrane region" description="Helical" evidence="1">
    <location>
        <begin position="76"/>
        <end position="92"/>
    </location>
</feature>
<evidence type="ECO:0000256" key="1">
    <source>
        <dbReference type="SAM" id="Phobius"/>
    </source>
</evidence>
<feature type="transmembrane region" description="Helical" evidence="1">
    <location>
        <begin position="6"/>
        <end position="28"/>
    </location>
</feature>
<reference evidence="2 3" key="1">
    <citation type="submission" date="2021-03" db="EMBL/GenBank/DDBJ databases">
        <title>Genomic Encyclopedia of Type Strains, Phase IV (KMG-IV): sequencing the most valuable type-strain genomes for metagenomic binning, comparative biology and taxonomic classification.</title>
        <authorList>
            <person name="Goeker M."/>
        </authorList>
    </citation>
    <scope>NUCLEOTIDE SEQUENCE [LARGE SCALE GENOMIC DNA]</scope>
    <source>
        <strain evidence="2 3">DSM 27512</strain>
    </source>
</reference>
<protein>
    <submittedName>
        <fullName evidence="2">Uncharacterized protein</fullName>
    </submittedName>
</protein>
<feature type="transmembrane region" description="Helical" evidence="1">
    <location>
        <begin position="40"/>
        <end position="56"/>
    </location>
</feature>
<accession>A0ABS4KHH8</accession>
<dbReference type="EMBL" id="JAGGLI010000008">
    <property type="protein sequence ID" value="MBP2027236.1"/>
    <property type="molecule type" value="Genomic_DNA"/>
</dbReference>
<evidence type="ECO:0000313" key="2">
    <source>
        <dbReference type="EMBL" id="MBP2027236.1"/>
    </source>
</evidence>
<proteinExistence type="predicted"/>
<keyword evidence="3" id="KW-1185">Reference proteome</keyword>